<dbReference type="SUPFAM" id="SSF50969">
    <property type="entry name" value="YVTN repeat-like/Quinoprotein amine dehydrogenase"/>
    <property type="match status" value="2"/>
</dbReference>
<dbReference type="PANTHER" id="PTHR35807">
    <property type="entry name" value="TRANSCRIPTIONAL REGULATOR REDD-RELATED"/>
    <property type="match status" value="1"/>
</dbReference>
<evidence type="ECO:0000313" key="5">
    <source>
        <dbReference type="EMBL" id="MCP2367923.1"/>
    </source>
</evidence>
<dbReference type="InterPro" id="IPR015943">
    <property type="entry name" value="WD40/YVTN_repeat-like_dom_sf"/>
</dbReference>
<dbReference type="InterPro" id="IPR049052">
    <property type="entry name" value="nSTAND1"/>
</dbReference>
<dbReference type="Gene3D" id="2.130.10.10">
    <property type="entry name" value="YVTN repeat-like/Quinoprotein amine dehydrogenase"/>
    <property type="match status" value="2"/>
</dbReference>
<accession>A0ABT1KM69</accession>
<dbReference type="Pfam" id="PF03704">
    <property type="entry name" value="BTAD"/>
    <property type="match status" value="1"/>
</dbReference>
<sequence length="1400" mass="149224">MLSALILRAGRPVTVDELGEAIWSEALPGTWTKQLQASIGLVRGAIGRDSIETSPGAYTLRIDPDAVDTERFERLATSARDHLEVDPARALDAAQRALELWRGTPYADLASWPPAVVEAGRLDELRMELEEIRIDAHLRLGQDTASIADAERLVREAPLRERRWALLATALYRNGRQADALAAIRAARERLADDLGAEPGAELSALEVGILRHDDSLDPTDMPAIPSAACPYRGLQPFGVEDEDDFFGRDGDIDAALARIARSRFLAVSGASGSGKSSLVRAGVVPALRRRGDRVVILSPEHDLDVRIKHAVWSGRTDVVVVDQFEEAFHAGEADVDAAARAITEAVLTGTIVILVVRSDFLDECAAHPDLAPLVAEGVHLVGPMAPVALRRAIEEPARRAGLRLEPGLVELLLRDAAGEAGALPHLSHALVETWLRREGATLTVAGYEAAGGISGAIAQSADRLYQAMDPDQRATCRRLLLRLVALAPDGSPIRRRVPSKPLRADASRDQVLSMLARSRLVSAEADSVEVAHESLATAWPRLRAWLDEDADGARILTAVATAAEAWNAAGRPADDLLRGARLETAVEWRDAETRDLTDVERAFLEASDAHATVEREQVLQRAVRDRRQNRRLRTLLAVAAGLIVLLVGAGSVAVVSSQEARAQRDSATLEGLVATALRLQTSQRDVAALVAAEAYWRWPDDPRARSGLMGILQGAGGFLGTAVVASSGNAYGSVIPGTDHALIVTTAGNAGIRDTATGRMLEELDLGFDPGPARPTPPLVEVSGDGRIGVVVWPSQPESGSTDDSHLVVFDLERAERIEGPTDIDVGAGALAVNADGSTIAIADSSNGAVTLRSTSDRRGRGIVGEKPTALAGDGIPDGGIYANTAALAFDRGGRLLVGRLDDHVDMIDPDSATISATIAVPESTAHAAMTVGDSGIVIASGEFGLVAFEPDLRQVRWSTEFSWPLPPEECNWLAVSESMQRVYCGSRFGRISVFDLADGALVPAEEIGPVYGDVGTIDLSADGAVLTAISGDRPVISRWQLGGLGLGRRLLAPGHMLAGPYSFEGSMVATAAQADLPAIAEEYVEMRPALVVRRILEGVVIVDTATGAPTYEFDEAVSEVSWARDARLFARGSEHGLLGIDADTGADLAPAVDLDAYDGGLWPSVDGTRLFALSGTDDVQELDPRTGDPVGESWRVGGFPLRISTTPEGDRIAVTYGSHEGTGGNPGTRLAIFSTEGHRLLYDEPAEIGAHIMLENDELISMEGTRMGRYETDPLARVGTIAGAAGRFEHPSSSDDARLLLVTVGDDTAILYDTATGTQIGEAFPTDGKPIPQGYLRPDGLEMALSMPEGVVVWDMDPDHQFEYVCRIAGRDLTENEWRTYLGDLGDWRSTCGFDSVD</sequence>
<evidence type="ECO:0000256" key="1">
    <source>
        <dbReference type="ARBA" id="ARBA00023015"/>
    </source>
</evidence>
<dbReference type="InterPro" id="IPR036388">
    <property type="entry name" value="WH-like_DNA-bd_sf"/>
</dbReference>
<name>A0ABT1KM69_9MICO</name>
<evidence type="ECO:0000256" key="3">
    <source>
        <dbReference type="SAM" id="Phobius"/>
    </source>
</evidence>
<dbReference type="Gene3D" id="1.10.10.10">
    <property type="entry name" value="Winged helix-like DNA-binding domain superfamily/Winged helix DNA-binding domain"/>
    <property type="match status" value="1"/>
</dbReference>
<dbReference type="InterPro" id="IPR051677">
    <property type="entry name" value="AfsR-DnrI-RedD_regulator"/>
</dbReference>
<dbReference type="Pfam" id="PF20703">
    <property type="entry name" value="nSTAND1"/>
    <property type="match status" value="1"/>
</dbReference>
<dbReference type="InterPro" id="IPR005158">
    <property type="entry name" value="BTAD"/>
</dbReference>
<dbReference type="CDD" id="cd15831">
    <property type="entry name" value="BTAD"/>
    <property type="match status" value="1"/>
</dbReference>
<keyword evidence="3" id="KW-1133">Transmembrane helix</keyword>
<organism evidence="5 6">
    <name type="scientific">Agromyces flavus</name>
    <dbReference type="NCBI Taxonomy" id="589382"/>
    <lineage>
        <taxon>Bacteria</taxon>
        <taxon>Bacillati</taxon>
        <taxon>Actinomycetota</taxon>
        <taxon>Actinomycetes</taxon>
        <taxon>Micrococcales</taxon>
        <taxon>Microbacteriaceae</taxon>
        <taxon>Agromyces</taxon>
    </lineage>
</organism>
<dbReference type="Proteomes" id="UP000893823">
    <property type="component" value="Unassembled WGS sequence"/>
</dbReference>
<feature type="transmembrane region" description="Helical" evidence="3">
    <location>
        <begin position="635"/>
        <end position="656"/>
    </location>
</feature>
<keyword evidence="2" id="KW-0804">Transcription</keyword>
<evidence type="ECO:0000313" key="6">
    <source>
        <dbReference type="Proteomes" id="UP000893823"/>
    </source>
</evidence>
<dbReference type="EMBL" id="SODL02000003">
    <property type="protein sequence ID" value="MCP2367923.1"/>
    <property type="molecule type" value="Genomic_DNA"/>
</dbReference>
<dbReference type="SUPFAM" id="SSF48452">
    <property type="entry name" value="TPR-like"/>
    <property type="match status" value="1"/>
</dbReference>
<dbReference type="InterPro" id="IPR011044">
    <property type="entry name" value="Quino_amine_DH_bsu"/>
</dbReference>
<gene>
    <name evidence="5" type="ORF">BCL57_002082</name>
</gene>
<dbReference type="SMART" id="SM01043">
    <property type="entry name" value="BTAD"/>
    <property type="match status" value="1"/>
</dbReference>
<proteinExistence type="predicted"/>
<keyword evidence="3" id="KW-0812">Transmembrane</keyword>
<keyword evidence="5" id="KW-0238">DNA-binding</keyword>
<reference evidence="5" key="1">
    <citation type="submission" date="2022-06" db="EMBL/GenBank/DDBJ databases">
        <title>Genomic Encyclopedia of Type Strains, Phase III (KMG-III): the genomes of soil and plant-associated and newly described type strains.</title>
        <authorList>
            <person name="Whitman W."/>
        </authorList>
    </citation>
    <scope>NUCLEOTIDE SEQUENCE</scope>
    <source>
        <strain evidence="5">CPCC 202695</strain>
    </source>
</reference>
<dbReference type="SUPFAM" id="SSF52540">
    <property type="entry name" value="P-loop containing nucleoside triphosphate hydrolases"/>
    <property type="match status" value="1"/>
</dbReference>
<protein>
    <submittedName>
        <fullName evidence="5">DNA-binding SARP family transcriptional activator/DNA-binding beta-propeller fold protein YncE</fullName>
    </submittedName>
</protein>
<dbReference type="InterPro" id="IPR011990">
    <property type="entry name" value="TPR-like_helical_dom_sf"/>
</dbReference>
<evidence type="ECO:0000259" key="4">
    <source>
        <dbReference type="SMART" id="SM01043"/>
    </source>
</evidence>
<keyword evidence="3" id="KW-0472">Membrane</keyword>
<feature type="domain" description="Bacterial transcriptional activator" evidence="4">
    <location>
        <begin position="67"/>
        <end position="211"/>
    </location>
</feature>
<dbReference type="InterPro" id="IPR027417">
    <property type="entry name" value="P-loop_NTPase"/>
</dbReference>
<comment type="caution">
    <text evidence="5">The sequence shown here is derived from an EMBL/GenBank/DDBJ whole genome shotgun (WGS) entry which is preliminary data.</text>
</comment>
<evidence type="ECO:0000256" key="2">
    <source>
        <dbReference type="ARBA" id="ARBA00023163"/>
    </source>
</evidence>
<dbReference type="GO" id="GO:0003677">
    <property type="term" value="F:DNA binding"/>
    <property type="evidence" value="ECO:0007669"/>
    <property type="project" value="UniProtKB-KW"/>
</dbReference>
<dbReference type="PANTHER" id="PTHR35807:SF1">
    <property type="entry name" value="TRANSCRIPTIONAL REGULATOR REDD"/>
    <property type="match status" value="1"/>
</dbReference>
<dbReference type="Gene3D" id="1.25.40.10">
    <property type="entry name" value="Tetratricopeptide repeat domain"/>
    <property type="match status" value="1"/>
</dbReference>
<keyword evidence="1" id="KW-0805">Transcription regulation</keyword>
<keyword evidence="6" id="KW-1185">Reference proteome</keyword>